<reference evidence="3" key="2">
    <citation type="submission" date="2010-07" db="EMBL/GenBank/DDBJ databases">
        <authorList>
            <consortium name="The Broad Institute Genome Sequencing Platform"/>
            <consortium name="Broad Institute Genome Sequencing Center for Infectious Disease"/>
            <person name="Ma L.-J."/>
            <person name="Dead R."/>
            <person name="Young S."/>
            <person name="Zeng Q."/>
            <person name="Koehrsen M."/>
            <person name="Alvarado L."/>
            <person name="Berlin A."/>
            <person name="Chapman S.B."/>
            <person name="Chen Z."/>
            <person name="Freedman E."/>
            <person name="Gellesch M."/>
            <person name="Goldberg J."/>
            <person name="Griggs A."/>
            <person name="Gujja S."/>
            <person name="Heilman E.R."/>
            <person name="Heiman D."/>
            <person name="Hepburn T."/>
            <person name="Howarth C."/>
            <person name="Jen D."/>
            <person name="Larson L."/>
            <person name="Mehta T."/>
            <person name="Neiman D."/>
            <person name="Pearson M."/>
            <person name="Roberts A."/>
            <person name="Saif S."/>
            <person name="Shea T."/>
            <person name="Shenoy N."/>
            <person name="Sisk P."/>
            <person name="Stolte C."/>
            <person name="Sykes S."/>
            <person name="Walk T."/>
            <person name="White J."/>
            <person name="Yandava C."/>
            <person name="Haas B."/>
            <person name="Nusbaum C."/>
            <person name="Birren B."/>
        </authorList>
    </citation>
    <scope>NUCLEOTIDE SEQUENCE</scope>
    <source>
        <strain evidence="3">R3-111a-1</strain>
    </source>
</reference>
<dbReference type="PANTHER" id="PTHR31184">
    <property type="entry name" value="HUNTINGTIN-INTERACTING PROTEIN K FAMILY MEMBER"/>
    <property type="match status" value="1"/>
</dbReference>
<proteinExistence type="predicted"/>
<dbReference type="VEuPathDB" id="FungiDB:GGTG_07771"/>
<evidence type="ECO:0000313" key="3">
    <source>
        <dbReference type="EMBL" id="EJT73917.1"/>
    </source>
</evidence>
<evidence type="ECO:0000313" key="5">
    <source>
        <dbReference type="Proteomes" id="UP000006039"/>
    </source>
</evidence>
<dbReference type="OrthoDB" id="285219at2759"/>
<reference evidence="5" key="1">
    <citation type="submission" date="2010-07" db="EMBL/GenBank/DDBJ databases">
        <title>The genome sequence of Gaeumannomyces graminis var. tritici strain R3-111a-1.</title>
        <authorList>
            <consortium name="The Broad Institute Genome Sequencing Platform"/>
            <person name="Ma L.-J."/>
            <person name="Dead R."/>
            <person name="Young S."/>
            <person name="Zeng Q."/>
            <person name="Koehrsen M."/>
            <person name="Alvarado L."/>
            <person name="Berlin A."/>
            <person name="Chapman S.B."/>
            <person name="Chen Z."/>
            <person name="Freedman E."/>
            <person name="Gellesch M."/>
            <person name="Goldberg J."/>
            <person name="Griggs A."/>
            <person name="Gujja S."/>
            <person name="Heilman E.R."/>
            <person name="Heiman D."/>
            <person name="Hepburn T."/>
            <person name="Howarth C."/>
            <person name="Jen D."/>
            <person name="Larson L."/>
            <person name="Mehta T."/>
            <person name="Neiman D."/>
            <person name="Pearson M."/>
            <person name="Roberts A."/>
            <person name="Saif S."/>
            <person name="Shea T."/>
            <person name="Shenoy N."/>
            <person name="Sisk P."/>
            <person name="Stolte C."/>
            <person name="Sykes S."/>
            <person name="Walk T."/>
            <person name="White J."/>
            <person name="Yandava C."/>
            <person name="Haas B."/>
            <person name="Nusbaum C."/>
            <person name="Birren B."/>
        </authorList>
    </citation>
    <scope>NUCLEOTIDE SEQUENCE [LARGE SCALE GENOMIC DNA]</scope>
    <source>
        <strain evidence="5">R3-111a-1</strain>
    </source>
</reference>
<evidence type="ECO:0000256" key="1">
    <source>
        <dbReference type="SAM" id="MobiDB-lite"/>
    </source>
</evidence>
<dbReference type="CDD" id="cd14361">
    <property type="entry name" value="UBA_HYPK"/>
    <property type="match status" value="1"/>
</dbReference>
<dbReference type="EMBL" id="GL385398">
    <property type="protein sequence ID" value="EJT73917.1"/>
    <property type="molecule type" value="Genomic_DNA"/>
</dbReference>
<reference evidence="4" key="4">
    <citation type="journal article" date="2015" name="G3 (Bethesda)">
        <title>Genome sequences of three phytopathogenic species of the Magnaporthaceae family of fungi.</title>
        <authorList>
            <person name="Okagaki L.H."/>
            <person name="Nunes C.C."/>
            <person name="Sailsbery J."/>
            <person name="Clay B."/>
            <person name="Brown D."/>
            <person name="John T."/>
            <person name="Oh Y."/>
            <person name="Young N."/>
            <person name="Fitzgerald M."/>
            <person name="Haas B.J."/>
            <person name="Zeng Q."/>
            <person name="Young S."/>
            <person name="Adiconis X."/>
            <person name="Fan L."/>
            <person name="Levin J.Z."/>
            <person name="Mitchell T.K."/>
            <person name="Okubara P.A."/>
            <person name="Farman M.L."/>
            <person name="Kohn L.M."/>
            <person name="Birren B."/>
            <person name="Ma L.-J."/>
            <person name="Dean R.A."/>
        </authorList>
    </citation>
    <scope>NUCLEOTIDE SEQUENCE</scope>
    <source>
        <strain evidence="4">R3-111a-1</strain>
    </source>
</reference>
<reference evidence="4" key="5">
    <citation type="submission" date="2018-04" db="UniProtKB">
        <authorList>
            <consortium name="EnsemblFungi"/>
        </authorList>
    </citation>
    <scope>IDENTIFICATION</scope>
    <source>
        <strain evidence="4">R3-111a-1</strain>
    </source>
</reference>
<feature type="region of interest" description="Disordered" evidence="1">
    <location>
        <begin position="1"/>
        <end position="45"/>
    </location>
</feature>
<dbReference type="GO" id="GO:0050821">
    <property type="term" value="P:protein stabilization"/>
    <property type="evidence" value="ECO:0007669"/>
    <property type="project" value="TreeGrafter"/>
</dbReference>
<dbReference type="PANTHER" id="PTHR31184:SF2">
    <property type="entry name" value="HUNTINGTIN-INTERACTING PROTEIN K"/>
    <property type="match status" value="1"/>
</dbReference>
<dbReference type="GO" id="GO:0043066">
    <property type="term" value="P:negative regulation of apoptotic process"/>
    <property type="evidence" value="ECO:0007669"/>
    <property type="project" value="TreeGrafter"/>
</dbReference>
<evidence type="ECO:0000313" key="4">
    <source>
        <dbReference type="EnsemblFungi" id="EJT73917"/>
    </source>
</evidence>
<organism evidence="3">
    <name type="scientific">Gaeumannomyces tritici (strain R3-111a-1)</name>
    <name type="common">Wheat and barley take-all root rot fungus</name>
    <name type="synonym">Gaeumannomyces graminis var. tritici</name>
    <dbReference type="NCBI Taxonomy" id="644352"/>
    <lineage>
        <taxon>Eukaryota</taxon>
        <taxon>Fungi</taxon>
        <taxon>Dikarya</taxon>
        <taxon>Ascomycota</taxon>
        <taxon>Pezizomycotina</taxon>
        <taxon>Sordariomycetes</taxon>
        <taxon>Sordariomycetidae</taxon>
        <taxon>Magnaporthales</taxon>
        <taxon>Magnaporthaceae</taxon>
        <taxon>Gaeumannomyces</taxon>
    </lineage>
</organism>
<dbReference type="EnsemblFungi" id="EJT73917">
    <property type="protein sequence ID" value="EJT73917"/>
    <property type="gene ID" value="GGTG_07771"/>
</dbReference>
<protein>
    <recommendedName>
        <fullName evidence="2">Nascent polypeptide-associated complex subunit alpha-like UBA domain-containing protein</fullName>
    </recommendedName>
</protein>
<dbReference type="eggNOG" id="ENOG502SUV6">
    <property type="taxonomic scope" value="Eukaryota"/>
</dbReference>
<dbReference type="GeneID" id="20348229"/>
<name>J3P2M5_GAET3</name>
<evidence type="ECO:0000259" key="2">
    <source>
        <dbReference type="Pfam" id="PF19026"/>
    </source>
</evidence>
<dbReference type="HOGENOM" id="CLU_127753_1_0_1"/>
<dbReference type="RefSeq" id="XP_009223861.1">
    <property type="nucleotide sequence ID" value="XM_009225597.1"/>
</dbReference>
<gene>
    <name evidence="4" type="primary">20348229</name>
    <name evidence="3" type="ORF">GGTG_07771</name>
</gene>
<keyword evidence="5" id="KW-1185">Reference proteome</keyword>
<dbReference type="InterPro" id="IPR038922">
    <property type="entry name" value="HYPK_UBA"/>
</dbReference>
<dbReference type="AlphaFoldDB" id="J3P2M5"/>
<dbReference type="Pfam" id="PF19026">
    <property type="entry name" value="UBA_HYPK"/>
    <property type="match status" value="1"/>
</dbReference>
<accession>J3P2M5</accession>
<dbReference type="STRING" id="644352.J3P2M5"/>
<dbReference type="InterPro" id="IPR052617">
    <property type="entry name" value="Huntingtin-int_K"/>
</dbReference>
<dbReference type="InterPro" id="IPR044034">
    <property type="entry name" value="NAC-like_UBA"/>
</dbReference>
<reference evidence="3" key="3">
    <citation type="submission" date="2010-09" db="EMBL/GenBank/DDBJ databases">
        <title>Annotation of Gaeumannomyces graminis var. tritici R3-111a-1.</title>
        <authorList>
            <consortium name="The Broad Institute Genome Sequencing Platform"/>
            <person name="Ma L.-J."/>
            <person name="Dead R."/>
            <person name="Young S.K."/>
            <person name="Zeng Q."/>
            <person name="Gargeya S."/>
            <person name="Fitzgerald M."/>
            <person name="Haas B."/>
            <person name="Abouelleil A."/>
            <person name="Alvarado L."/>
            <person name="Arachchi H.M."/>
            <person name="Berlin A."/>
            <person name="Brown A."/>
            <person name="Chapman S.B."/>
            <person name="Chen Z."/>
            <person name="Dunbar C."/>
            <person name="Freedman E."/>
            <person name="Gearin G."/>
            <person name="Gellesch M."/>
            <person name="Goldberg J."/>
            <person name="Griggs A."/>
            <person name="Gujja S."/>
            <person name="Heiman D."/>
            <person name="Howarth C."/>
            <person name="Larson L."/>
            <person name="Lui A."/>
            <person name="MacDonald P.J.P."/>
            <person name="Mehta T."/>
            <person name="Montmayeur A."/>
            <person name="Murphy C."/>
            <person name="Neiman D."/>
            <person name="Pearson M."/>
            <person name="Priest M."/>
            <person name="Roberts A."/>
            <person name="Saif S."/>
            <person name="Shea T."/>
            <person name="Shenoy N."/>
            <person name="Sisk P."/>
            <person name="Stolte C."/>
            <person name="Sykes S."/>
            <person name="Yandava C."/>
            <person name="Wortman J."/>
            <person name="Nusbaum C."/>
            <person name="Birren B."/>
        </authorList>
    </citation>
    <scope>NUCLEOTIDE SEQUENCE</scope>
    <source>
        <strain evidence="3">R3-111a-1</strain>
    </source>
</reference>
<dbReference type="Proteomes" id="UP000006039">
    <property type="component" value="Unassembled WGS sequence"/>
</dbReference>
<feature type="domain" description="Nascent polypeptide-associated complex subunit alpha-like UBA" evidence="2">
    <location>
        <begin position="94"/>
        <end position="132"/>
    </location>
</feature>
<sequence length="139" mass="14540">MAETHIPYPPPSRPQQSAATMSDDKKPDVDDEVQEETVAKSAEDRKAAAAMASLDATGGDDDASASAVDRDAVNKAMGRLAGGATEEKKEVKKVKVDAADVALLVEELELSKAKATELLKQHDGDAVTAMRAHIAVSVA</sequence>